<feature type="compositionally biased region" description="Acidic residues" evidence="2">
    <location>
        <begin position="161"/>
        <end position="177"/>
    </location>
</feature>
<feature type="region of interest" description="Disordered" evidence="2">
    <location>
        <begin position="145"/>
        <end position="186"/>
    </location>
</feature>
<dbReference type="RefSeq" id="XP_026227528.1">
    <property type="nucleotide sequence ID" value="XM_026371743.1"/>
</dbReference>
<dbReference type="PRINTS" id="PR00310">
    <property type="entry name" value="ANTIPRLFBTG1"/>
</dbReference>
<proteinExistence type="inferred from homology"/>
<evidence type="ECO:0000256" key="1">
    <source>
        <dbReference type="ARBA" id="ARBA00007989"/>
    </source>
</evidence>
<dbReference type="PROSITE" id="PS00960">
    <property type="entry name" value="BTG_1"/>
    <property type="match status" value="1"/>
</dbReference>
<dbReference type="Ensembl" id="ENSATET00000015340.3">
    <property type="protein sequence ID" value="ENSATEP00000015104.1"/>
    <property type="gene ID" value="ENSATEG00000010530.3"/>
</dbReference>
<dbReference type="SMART" id="SM00099">
    <property type="entry name" value="btg1"/>
    <property type="match status" value="1"/>
</dbReference>
<dbReference type="FunCoup" id="A0A3Q1I685">
    <property type="interactions" value="47"/>
</dbReference>
<dbReference type="InterPro" id="IPR033332">
    <property type="entry name" value="BTG"/>
</dbReference>
<dbReference type="InterPro" id="IPR002087">
    <property type="entry name" value="Anti_prolifrtn"/>
</dbReference>
<evidence type="ECO:0000313" key="4">
    <source>
        <dbReference type="Ensembl" id="ENSATEP00000015104.1"/>
    </source>
</evidence>
<dbReference type="AlphaFoldDB" id="A0A3Q1I685"/>
<feature type="domain" description="Anti-proliferative protein" evidence="3">
    <location>
        <begin position="42"/>
        <end position="62"/>
    </location>
</feature>
<evidence type="ECO:0000313" key="5">
    <source>
        <dbReference type="Proteomes" id="UP000265040"/>
    </source>
</evidence>
<evidence type="ECO:0000259" key="3">
    <source>
        <dbReference type="PROSITE" id="PS00960"/>
    </source>
</evidence>
<dbReference type="OMA" id="HPTPVWP"/>
<dbReference type="InParanoid" id="A0A3Q1I685"/>
<dbReference type="Gene3D" id="3.90.640.90">
    <property type="entry name" value="Anti-proliferative protein, N-terminal domain"/>
    <property type="match status" value="1"/>
</dbReference>
<comment type="similarity">
    <text evidence="1">Belongs to the BTG family.</text>
</comment>
<reference evidence="4" key="1">
    <citation type="submission" date="2021-04" db="EMBL/GenBank/DDBJ databases">
        <authorList>
            <consortium name="Wellcome Sanger Institute Data Sharing"/>
        </authorList>
    </citation>
    <scope>NUCLEOTIDE SEQUENCE [LARGE SCALE GENOMIC DNA]</scope>
</reference>
<reference evidence="4" key="3">
    <citation type="submission" date="2025-09" db="UniProtKB">
        <authorList>
            <consortium name="Ensembl"/>
        </authorList>
    </citation>
    <scope>IDENTIFICATION</scope>
</reference>
<sequence length="287" mass="31883">MKREVKAGVNFLKRLVVSRGKLGEAKAELFAEKLQKLLCDKYSDHWYPDCPSKGQAYRCIRINSGVVCDDVILKACEESELTPCELGLLPEITLWIDPQEVCARSGENSRPFTIACFSEEGQEEEAVKGEQDDCSVDSINLDTSDYHSATSSDCGSTASSDTEEEAKDGETEGEQEKDENVVKNKAAEGDTYTVVMVPRIRKRHGEGPNKIKYVRNMPPASLQYFYHPVPVWPQYKKAAPVFLTTVCAPPAPPPPPQQVFGYYILPQPPPQFILPQATLQPWGPAKS</sequence>
<reference evidence="4" key="2">
    <citation type="submission" date="2025-08" db="UniProtKB">
        <authorList>
            <consortium name="Ensembl"/>
        </authorList>
    </citation>
    <scope>IDENTIFICATION</scope>
</reference>
<dbReference type="OrthoDB" id="19928at2759"/>
<dbReference type="GeneID" id="113169938"/>
<dbReference type="GO" id="GO:0005737">
    <property type="term" value="C:cytoplasm"/>
    <property type="evidence" value="ECO:0007669"/>
    <property type="project" value="TreeGrafter"/>
</dbReference>
<dbReference type="GO" id="GO:0005634">
    <property type="term" value="C:nucleus"/>
    <property type="evidence" value="ECO:0007669"/>
    <property type="project" value="TreeGrafter"/>
</dbReference>
<accession>A0A3Q1I685</accession>
<dbReference type="PANTHER" id="PTHR22978:SF12">
    <property type="entry name" value="MATERNAL B9.15 PROTEIN-LIKE ISOFORM X1"/>
    <property type="match status" value="1"/>
</dbReference>
<evidence type="ECO:0000256" key="2">
    <source>
        <dbReference type="SAM" id="MobiDB-lite"/>
    </source>
</evidence>
<dbReference type="FunFam" id="3.90.640.90:FF:000002">
    <property type="entry name" value="BTG anti-proliferation factor 4"/>
    <property type="match status" value="1"/>
</dbReference>
<keyword evidence="5" id="KW-1185">Reference proteome</keyword>
<organism evidence="4 5">
    <name type="scientific">Anabas testudineus</name>
    <name type="common">Climbing perch</name>
    <name type="synonym">Anthias testudineus</name>
    <dbReference type="NCBI Taxonomy" id="64144"/>
    <lineage>
        <taxon>Eukaryota</taxon>
        <taxon>Metazoa</taxon>
        <taxon>Chordata</taxon>
        <taxon>Craniata</taxon>
        <taxon>Vertebrata</taxon>
        <taxon>Euteleostomi</taxon>
        <taxon>Actinopterygii</taxon>
        <taxon>Neopterygii</taxon>
        <taxon>Teleostei</taxon>
        <taxon>Neoteleostei</taxon>
        <taxon>Acanthomorphata</taxon>
        <taxon>Anabantaria</taxon>
        <taxon>Anabantiformes</taxon>
        <taxon>Anabantoidei</taxon>
        <taxon>Anabantidae</taxon>
        <taxon>Anabas</taxon>
    </lineage>
</organism>
<dbReference type="InterPro" id="IPR036054">
    <property type="entry name" value="BTG-like_sf"/>
</dbReference>
<dbReference type="Proteomes" id="UP000265040">
    <property type="component" value="Chromosome 16"/>
</dbReference>
<dbReference type="SUPFAM" id="SSF160696">
    <property type="entry name" value="BTG domain-like"/>
    <property type="match status" value="1"/>
</dbReference>
<dbReference type="GeneTree" id="ENSGT00950000182952"/>
<dbReference type="Pfam" id="PF07742">
    <property type="entry name" value="BTG"/>
    <property type="match status" value="1"/>
</dbReference>
<name>A0A3Q1I685_ANATE</name>
<feature type="compositionally biased region" description="Polar residues" evidence="2">
    <location>
        <begin position="145"/>
        <end position="160"/>
    </location>
</feature>
<protein>
    <recommendedName>
        <fullName evidence="3">Anti-proliferative protein domain-containing protein</fullName>
    </recommendedName>
</protein>
<dbReference type="STRING" id="64144.ENSATEP00000015104"/>
<dbReference type="PANTHER" id="PTHR22978">
    <property type="entry name" value="B-CELL TRANSLOCATION GENE"/>
    <property type="match status" value="1"/>
</dbReference>